<evidence type="ECO:0000256" key="1">
    <source>
        <dbReference type="ARBA" id="ARBA00022737"/>
    </source>
</evidence>
<dbReference type="PROSITE" id="PS50005">
    <property type="entry name" value="TPR"/>
    <property type="match status" value="1"/>
</dbReference>
<dbReference type="OrthoDB" id="10263032at2759"/>
<dbReference type="GO" id="GO:0031415">
    <property type="term" value="C:NatA complex"/>
    <property type="evidence" value="ECO:0007669"/>
    <property type="project" value="TreeGrafter"/>
</dbReference>
<evidence type="ECO:0000313" key="5">
    <source>
        <dbReference type="EMBL" id="PFH47386.1"/>
    </source>
</evidence>
<gene>
    <name evidence="5" type="ORF">AMATHDRAFT_152156</name>
</gene>
<keyword evidence="6" id="KW-1185">Reference proteome</keyword>
<reference evidence="5 6" key="1">
    <citation type="submission" date="2014-02" db="EMBL/GenBank/DDBJ databases">
        <title>Transposable element dynamics among asymbiotic and ectomycorrhizal Amanita fungi.</title>
        <authorList>
            <consortium name="DOE Joint Genome Institute"/>
            <person name="Hess J."/>
            <person name="Skrede I."/>
            <person name="Wolfe B."/>
            <person name="LaButti K."/>
            <person name="Ohm R.A."/>
            <person name="Grigoriev I.V."/>
            <person name="Pringle A."/>
        </authorList>
    </citation>
    <scope>NUCLEOTIDE SEQUENCE [LARGE SCALE GENOMIC DNA]</scope>
    <source>
        <strain evidence="5 6">SKay4041</strain>
    </source>
</reference>
<accession>A0A2A9NI08</accession>
<dbReference type="InterPro" id="IPR019734">
    <property type="entry name" value="TPR_rpt"/>
</dbReference>
<dbReference type="PANTHER" id="PTHR22767:SF2">
    <property type="entry name" value="N(ALPHA)-ACETYLTRANSFERASE 15_16, ISOFORM A"/>
    <property type="match status" value="1"/>
</dbReference>
<keyword evidence="2 3" id="KW-0802">TPR repeat</keyword>
<evidence type="ECO:0000256" key="2">
    <source>
        <dbReference type="ARBA" id="ARBA00022803"/>
    </source>
</evidence>
<keyword evidence="1" id="KW-0677">Repeat</keyword>
<sequence length="871" mass="97740">MSKHSSPHSKRALPSKEASLFKELLTLYETRQLKKGLKASEQILKKFPEHETLCMKGLVLTHMGKREEGLELVKKGIRLDLTSHICWHVFGLIQKGEKNYEEALKSYAQALRFDKDNLNILRDAAQLQTQLRLFDALVETRHTILRLRPNLRQNWIGLAVAYHLNGNLQEAKDTLEHYQKILKASNVPVGDIEHSETLLYHIRVLEELGEFSDALSLLDTNVKQKFIIDRTAILEARARLLQKLKSDDAEKAWRALIQHNPDCYSYYQGYLSSQNLDLASIFHSFVVGHPSPETLQVLLDFSTQLPKARAPQRLSLTVASGDEFKKLVKSYLFSSLEKGIPSLFADVKALYKDDFKCQTIESIVEDSIKDWNSAPSDSDEPTTYLWTLYFLAQHHSYLGRHERALSVLDTALIHTPTLPELHIFKARVLKRCGDYLGAARCSNDARLLDGQDRFLNTKCGKYLLRAGMVEEANSTLGLFTKKDAASPAADLEDMQSLLYLMEEANAEYRAGRLHLALKKFRAVHKVFSEFGDDQYDFHGYNLRKFIINIYRSLLEWEDTVQSHPAHVASVVATAQIFVAVHDDPSLASAASRSALMTDEEKKAKKKAKKAAQKTQEEAKKAPSQSQNEDKGLEPPALKDDDPDGSKYLRSPDPLELAAKLLNSLQTPASGNIELWFAVYDVSIRRRKFLQAIKALHSARSLNSDHPELHYRIVHLHQTISSLPQSAPNPIGPIISENVQLLFPEGVSPETYNSQYLQQHSASAPAILAAAKVSAQILKAPRDEVEGIIFSAIADGVQLDIKTGLSILLFLTSISSPRMDEFRIACDTKFPLSTAFKTPEEQTQLRQQVLAAGDLGPAQESEDTTVDGSTKS</sequence>
<feature type="repeat" description="TPR" evidence="3">
    <location>
        <begin position="84"/>
        <end position="117"/>
    </location>
</feature>
<feature type="region of interest" description="Disordered" evidence="4">
    <location>
        <begin position="591"/>
        <end position="649"/>
    </location>
</feature>
<dbReference type="PANTHER" id="PTHR22767">
    <property type="entry name" value="N-TERMINAL ACETYLTRANSFERASE-RELATED"/>
    <property type="match status" value="1"/>
</dbReference>
<evidence type="ECO:0000313" key="6">
    <source>
        <dbReference type="Proteomes" id="UP000242287"/>
    </source>
</evidence>
<dbReference type="InterPro" id="IPR021183">
    <property type="entry name" value="NatA_aux_su"/>
</dbReference>
<name>A0A2A9NI08_9AGAR</name>
<dbReference type="PIRSF" id="PIRSF000422">
    <property type="entry name" value="N-terminal-AcTrfase-A_aux_su"/>
    <property type="match status" value="1"/>
</dbReference>
<dbReference type="Gene3D" id="1.25.40.1010">
    <property type="match status" value="1"/>
</dbReference>
<dbReference type="SMART" id="SM00028">
    <property type="entry name" value="TPR"/>
    <property type="match status" value="6"/>
</dbReference>
<dbReference type="InterPro" id="IPR011990">
    <property type="entry name" value="TPR-like_helical_dom_sf"/>
</dbReference>
<evidence type="ECO:0000256" key="3">
    <source>
        <dbReference type="PROSITE-ProRule" id="PRU00339"/>
    </source>
</evidence>
<dbReference type="STRING" id="703135.A0A2A9NI08"/>
<evidence type="ECO:0000256" key="4">
    <source>
        <dbReference type="SAM" id="MobiDB-lite"/>
    </source>
</evidence>
<dbReference type="Pfam" id="PF13181">
    <property type="entry name" value="TPR_8"/>
    <property type="match status" value="1"/>
</dbReference>
<dbReference type="Gene3D" id="1.25.40.1040">
    <property type="match status" value="1"/>
</dbReference>
<dbReference type="EMBL" id="KZ302114">
    <property type="protein sequence ID" value="PFH47386.1"/>
    <property type="molecule type" value="Genomic_DNA"/>
</dbReference>
<proteinExistence type="predicted"/>
<dbReference type="FunFam" id="1.25.40.1040:FF:000003">
    <property type="entry name" value="N-terminal acetyltransferase A, auxiliary subunit"/>
    <property type="match status" value="1"/>
</dbReference>
<dbReference type="Pfam" id="PF12569">
    <property type="entry name" value="NatA_aux_su"/>
    <property type="match status" value="1"/>
</dbReference>
<feature type="compositionally biased region" description="Basic and acidic residues" evidence="4">
    <location>
        <begin position="627"/>
        <end position="646"/>
    </location>
</feature>
<organism evidence="5 6">
    <name type="scientific">Amanita thiersii Skay4041</name>
    <dbReference type="NCBI Taxonomy" id="703135"/>
    <lineage>
        <taxon>Eukaryota</taxon>
        <taxon>Fungi</taxon>
        <taxon>Dikarya</taxon>
        <taxon>Basidiomycota</taxon>
        <taxon>Agaricomycotina</taxon>
        <taxon>Agaricomycetes</taxon>
        <taxon>Agaricomycetidae</taxon>
        <taxon>Agaricales</taxon>
        <taxon>Pluteineae</taxon>
        <taxon>Amanitaceae</taxon>
        <taxon>Amanita</taxon>
    </lineage>
</organism>
<dbReference type="Proteomes" id="UP000242287">
    <property type="component" value="Unassembled WGS sequence"/>
</dbReference>
<feature type="region of interest" description="Disordered" evidence="4">
    <location>
        <begin position="850"/>
        <end position="871"/>
    </location>
</feature>
<dbReference type="SUPFAM" id="SSF48452">
    <property type="entry name" value="TPR-like"/>
    <property type="match status" value="3"/>
</dbReference>
<protein>
    <submittedName>
        <fullName evidence="5">Uncharacterized protein</fullName>
    </submittedName>
</protein>
<dbReference type="AlphaFoldDB" id="A0A2A9NI08"/>